<feature type="transmembrane region" description="Helical" evidence="1">
    <location>
        <begin position="81"/>
        <end position="106"/>
    </location>
</feature>
<keyword evidence="4" id="KW-1185">Reference proteome</keyword>
<dbReference type="RefSeq" id="WP_100289789.1">
    <property type="nucleotide sequence ID" value="NZ_PHHA01000038.1"/>
</dbReference>
<dbReference type="AlphaFoldDB" id="A0A2M8RZM4"/>
<dbReference type="Proteomes" id="UP000229329">
    <property type="component" value="Unassembled WGS sequence"/>
</dbReference>
<feature type="transmembrane region" description="Helical" evidence="1">
    <location>
        <begin position="118"/>
        <end position="136"/>
    </location>
</feature>
<keyword evidence="1" id="KW-1133">Transmembrane helix</keyword>
<dbReference type="Pfam" id="PF07331">
    <property type="entry name" value="TctB"/>
    <property type="match status" value="1"/>
</dbReference>
<feature type="domain" description="DUF1468" evidence="2">
    <location>
        <begin position="8"/>
        <end position="145"/>
    </location>
</feature>
<evidence type="ECO:0000259" key="2">
    <source>
        <dbReference type="Pfam" id="PF07331"/>
    </source>
</evidence>
<keyword evidence="1" id="KW-0472">Membrane</keyword>
<evidence type="ECO:0000313" key="4">
    <source>
        <dbReference type="Proteomes" id="UP000229329"/>
    </source>
</evidence>
<name>A0A2M8RZM4_9PAST</name>
<dbReference type="OrthoDB" id="7915962at2"/>
<protein>
    <submittedName>
        <fullName evidence="3">Tripartite tricarboxylate transporter TctB family protein</fullName>
    </submittedName>
</protein>
<reference evidence="3 4" key="1">
    <citation type="submission" date="2017-11" db="EMBL/GenBank/DDBJ databases">
        <title>Reclassification of Bisgaard taxon 7 as Conservatibacter flavescens gen. nov., sp. nov.</title>
        <authorList>
            <person name="Christensen H."/>
        </authorList>
    </citation>
    <scope>NUCLEOTIDE SEQUENCE [LARGE SCALE GENOMIC DNA]</scope>
    <source>
        <strain evidence="3 4">7_4</strain>
    </source>
</reference>
<proteinExistence type="predicted"/>
<accession>A0A2M8RZM4</accession>
<dbReference type="EMBL" id="PHHA01000038">
    <property type="protein sequence ID" value="PJG84314.1"/>
    <property type="molecule type" value="Genomic_DNA"/>
</dbReference>
<gene>
    <name evidence="3" type="ORF">CVP05_11940</name>
</gene>
<evidence type="ECO:0000313" key="3">
    <source>
        <dbReference type="EMBL" id="PJG84314.1"/>
    </source>
</evidence>
<keyword evidence="1" id="KW-0812">Transmembrane</keyword>
<organism evidence="3 4">
    <name type="scientific">Conservatibacter flavescens</name>
    <dbReference type="NCBI Taxonomy" id="28161"/>
    <lineage>
        <taxon>Bacteria</taxon>
        <taxon>Pseudomonadati</taxon>
        <taxon>Pseudomonadota</taxon>
        <taxon>Gammaproteobacteria</taxon>
        <taxon>Pasteurellales</taxon>
        <taxon>Pasteurellaceae</taxon>
        <taxon>Conservatibacter</taxon>
    </lineage>
</organism>
<feature type="transmembrane region" description="Helical" evidence="1">
    <location>
        <begin position="39"/>
        <end position="61"/>
    </location>
</feature>
<comment type="caution">
    <text evidence="3">The sequence shown here is derived from an EMBL/GenBank/DDBJ whole genome shotgun (WGS) entry which is preliminary data.</text>
</comment>
<evidence type="ECO:0000256" key="1">
    <source>
        <dbReference type="SAM" id="Phobius"/>
    </source>
</evidence>
<dbReference type="InterPro" id="IPR009936">
    <property type="entry name" value="DUF1468"/>
</dbReference>
<feature type="transmembrane region" description="Helical" evidence="1">
    <location>
        <begin position="6"/>
        <end position="23"/>
    </location>
</feature>
<sequence>MVKNNIFIGFLSVLFGILILYFSQNMNMFDEYNIPGERFWPFCLAILFIFLGICQWIETIIHRHKKHSINLTSPAVKRAYVLFLIMIFYGIGLIYIGFIVSSLLLIPIIMKMMGEKKPYTFILAAFGIVFCIYLFFEVIFNSPLPSALLFE</sequence>